<organism evidence="2 4">
    <name type="scientific">Legionella qingyii</name>
    <dbReference type="NCBI Taxonomy" id="2184757"/>
    <lineage>
        <taxon>Bacteria</taxon>
        <taxon>Pseudomonadati</taxon>
        <taxon>Pseudomonadota</taxon>
        <taxon>Gammaproteobacteria</taxon>
        <taxon>Legionellales</taxon>
        <taxon>Legionellaceae</taxon>
        <taxon>Legionella</taxon>
    </lineage>
</organism>
<dbReference type="InterPro" id="IPR051916">
    <property type="entry name" value="GPI-anchor_lipid_remodeler"/>
</dbReference>
<sequence length="242" mass="28318">MKLITLNLWGGRIRGPLLDFINKHRDIDIFCFQEVYYNAHRTVTEEDRELSLNIFSDLQQLLPNHFSIFKPAVENIYGIAMLLKNNIDILGEGDINIHQKQHYPGIGLNHPRNLQWVECEVDKKTYSILNVHGLWNGQGKNDTPERINQSQRIRHFMDTINTPKILCGDFNLRPDTKSMHILEQRMNNLIKNNNVSSTRTSYYKKEEKFADYILTSPDIIVNEFTVMEDEVSDHAPLYLDFI</sequence>
<reference evidence="2 4" key="1">
    <citation type="submission" date="2018-05" db="EMBL/GenBank/DDBJ databases">
        <title>Legionella qingyii sp.nov., whole genome shotgun sequence.</title>
        <authorList>
            <person name="Wu H."/>
            <person name="Zhu Q."/>
            <person name="Hu C."/>
        </authorList>
    </citation>
    <scope>NUCLEOTIDE SEQUENCE [LARGE SCALE GENOMIC DNA]</scope>
    <source>
        <strain evidence="2 4">HEB18</strain>
    </source>
</reference>
<dbReference type="RefSeq" id="WP_110143793.1">
    <property type="nucleotide sequence ID" value="NZ_QHJG01000035.1"/>
</dbReference>
<dbReference type="AlphaFoldDB" id="A0A317TZB5"/>
<evidence type="ECO:0000313" key="3">
    <source>
        <dbReference type="EMBL" id="RUR22840.1"/>
    </source>
</evidence>
<dbReference type="GO" id="GO:0016020">
    <property type="term" value="C:membrane"/>
    <property type="evidence" value="ECO:0007669"/>
    <property type="project" value="GOC"/>
</dbReference>
<dbReference type="InterPro" id="IPR005135">
    <property type="entry name" value="Endo/exonuclease/phosphatase"/>
</dbReference>
<dbReference type="Gene3D" id="3.60.10.10">
    <property type="entry name" value="Endonuclease/exonuclease/phosphatase"/>
    <property type="match status" value="1"/>
</dbReference>
<evidence type="ECO:0000313" key="4">
    <source>
        <dbReference type="Proteomes" id="UP000247152"/>
    </source>
</evidence>
<dbReference type="Pfam" id="PF03372">
    <property type="entry name" value="Exo_endo_phos"/>
    <property type="match status" value="1"/>
</dbReference>
<dbReference type="GO" id="GO:0004519">
    <property type="term" value="F:endonuclease activity"/>
    <property type="evidence" value="ECO:0007669"/>
    <property type="project" value="UniProtKB-KW"/>
</dbReference>
<dbReference type="EMBL" id="QHJG01000035">
    <property type="protein sequence ID" value="PWY54429.1"/>
    <property type="molecule type" value="Genomic_DNA"/>
</dbReference>
<dbReference type="OrthoDB" id="1201035at2"/>
<dbReference type="PANTHER" id="PTHR14859:SF15">
    <property type="entry name" value="ENDONUCLEASE_EXONUCLEASE_PHOSPHATASE DOMAIN-CONTAINING PROTEIN"/>
    <property type="match status" value="1"/>
</dbReference>
<dbReference type="Proteomes" id="UP000247152">
    <property type="component" value="Unassembled WGS sequence"/>
</dbReference>
<evidence type="ECO:0000313" key="2">
    <source>
        <dbReference type="EMBL" id="PWY54429.1"/>
    </source>
</evidence>
<keyword evidence="3" id="KW-0255">Endonuclease</keyword>
<gene>
    <name evidence="2" type="ORF">DGG96_17290</name>
    <name evidence="3" type="ORF">ELY20_08960</name>
</gene>
<feature type="domain" description="Endonuclease/exonuclease/phosphatase" evidence="1">
    <location>
        <begin position="4"/>
        <end position="234"/>
    </location>
</feature>
<accession>A0A317TZB5</accession>
<dbReference type="SUPFAM" id="SSF56219">
    <property type="entry name" value="DNase I-like"/>
    <property type="match status" value="1"/>
</dbReference>
<dbReference type="EMBL" id="RZGX01000010">
    <property type="protein sequence ID" value="RUR22840.1"/>
    <property type="molecule type" value="Genomic_DNA"/>
</dbReference>
<keyword evidence="3" id="KW-0378">Hydrolase</keyword>
<dbReference type="Proteomes" id="UP000287374">
    <property type="component" value="Unassembled WGS sequence"/>
</dbReference>
<dbReference type="GO" id="GO:0006506">
    <property type="term" value="P:GPI anchor biosynthetic process"/>
    <property type="evidence" value="ECO:0007669"/>
    <property type="project" value="TreeGrafter"/>
</dbReference>
<keyword evidence="3" id="KW-0540">Nuclease</keyword>
<keyword evidence="5" id="KW-1185">Reference proteome</keyword>
<evidence type="ECO:0000313" key="5">
    <source>
        <dbReference type="Proteomes" id="UP000287374"/>
    </source>
</evidence>
<dbReference type="PANTHER" id="PTHR14859">
    <property type="entry name" value="CALCOFLUOR WHITE HYPERSENSITIVE PROTEIN PRECURSOR"/>
    <property type="match status" value="1"/>
</dbReference>
<proteinExistence type="predicted"/>
<evidence type="ECO:0000259" key="1">
    <source>
        <dbReference type="Pfam" id="PF03372"/>
    </source>
</evidence>
<dbReference type="InterPro" id="IPR036691">
    <property type="entry name" value="Endo/exonu/phosph_ase_sf"/>
</dbReference>
<protein>
    <submittedName>
        <fullName evidence="3">Endonuclease/exonuclease/phosphatase family protein</fullName>
    </submittedName>
</protein>
<name>A0A317TZB5_9GAMM</name>
<comment type="caution">
    <text evidence="2">The sequence shown here is derived from an EMBL/GenBank/DDBJ whole genome shotgun (WGS) entry which is preliminary data.</text>
</comment>
<reference evidence="3 5" key="2">
    <citation type="submission" date="2018-12" db="EMBL/GenBank/DDBJ databases">
        <title>Legionella sp,whole genome shotgun sequence.</title>
        <authorList>
            <person name="Wu H."/>
        </authorList>
    </citation>
    <scope>NUCLEOTIDE SEQUENCE [LARGE SCALE GENOMIC DNA]</scope>
    <source>
        <strain evidence="3">Km489</strain>
        <strain evidence="5">km489</strain>
    </source>
</reference>